<dbReference type="Proteomes" id="UP000050509">
    <property type="component" value="Unassembled WGS sequence"/>
</dbReference>
<feature type="transmembrane region" description="Helical" evidence="1">
    <location>
        <begin position="120"/>
        <end position="137"/>
    </location>
</feature>
<evidence type="ECO:0000313" key="3">
    <source>
        <dbReference type="Proteomes" id="UP000050509"/>
    </source>
</evidence>
<feature type="transmembrane region" description="Helical" evidence="1">
    <location>
        <begin position="92"/>
        <end position="114"/>
    </location>
</feature>
<gene>
    <name evidence="2" type="ORF">SE17_06280</name>
</gene>
<keyword evidence="1" id="KW-1133">Transmembrane helix</keyword>
<keyword evidence="3" id="KW-1185">Reference proteome</keyword>
<name>A0A0P9FBH0_9CHLR</name>
<evidence type="ECO:0000313" key="2">
    <source>
        <dbReference type="EMBL" id="KPV54020.1"/>
    </source>
</evidence>
<keyword evidence="1" id="KW-0472">Membrane</keyword>
<organism evidence="2 3">
    <name type="scientific">Kouleothrix aurantiaca</name>
    <dbReference type="NCBI Taxonomy" id="186479"/>
    <lineage>
        <taxon>Bacteria</taxon>
        <taxon>Bacillati</taxon>
        <taxon>Chloroflexota</taxon>
        <taxon>Chloroflexia</taxon>
        <taxon>Chloroflexales</taxon>
        <taxon>Roseiflexineae</taxon>
        <taxon>Roseiflexaceae</taxon>
        <taxon>Kouleothrix</taxon>
    </lineage>
</organism>
<dbReference type="EMBL" id="LJCR01000130">
    <property type="protein sequence ID" value="KPV54020.1"/>
    <property type="molecule type" value="Genomic_DNA"/>
</dbReference>
<proteinExistence type="predicted"/>
<reference evidence="2 3" key="1">
    <citation type="submission" date="2015-09" db="EMBL/GenBank/DDBJ databases">
        <title>Draft genome sequence of Kouleothrix aurantiaca JCM 19913.</title>
        <authorList>
            <person name="Hemp J."/>
        </authorList>
    </citation>
    <scope>NUCLEOTIDE SEQUENCE [LARGE SCALE GENOMIC DNA]</scope>
    <source>
        <strain evidence="2 3">COM-B</strain>
    </source>
</reference>
<dbReference type="AlphaFoldDB" id="A0A0P9FBH0"/>
<protein>
    <submittedName>
        <fullName evidence="2">Uncharacterized protein</fullName>
    </submittedName>
</protein>
<feature type="transmembrane region" description="Helical" evidence="1">
    <location>
        <begin position="58"/>
        <end position="80"/>
    </location>
</feature>
<comment type="caution">
    <text evidence="2">The sequence shown here is derived from an EMBL/GenBank/DDBJ whole genome shotgun (WGS) entry which is preliminary data.</text>
</comment>
<accession>A0A0P9FBH0</accession>
<evidence type="ECO:0000256" key="1">
    <source>
        <dbReference type="SAM" id="Phobius"/>
    </source>
</evidence>
<keyword evidence="1" id="KW-0812">Transmembrane</keyword>
<sequence>MAVGLCGCILIWLLGSYFTLSWLASLGFDAAAAGLLPIHTVLHIGPAEARLTWTAVQLLWPSILGAWALPLAMTLIETGFDPARANGRHSRLVWGAILGLDAVTSALGLQAVLVRFVPDVLVSWALAVIIGLLLAVVPEKLARRLIVENL</sequence>